<accession>A0ABV3IUW7</accession>
<gene>
    <name evidence="1" type="ORF">AB0L03_14480</name>
</gene>
<comment type="caution">
    <text evidence="1">The sequence shown here is derived from an EMBL/GenBank/DDBJ whole genome shotgun (WGS) entry which is preliminary data.</text>
</comment>
<name>A0ABV3IUW7_9ACTN</name>
<dbReference type="Proteomes" id="UP001552479">
    <property type="component" value="Unassembled WGS sequence"/>
</dbReference>
<sequence length="46" mass="4914">MKHFDPAALDEPWLRVVARDATAREVDLSPAASGMTFVARLDGTAG</sequence>
<evidence type="ECO:0000313" key="1">
    <source>
        <dbReference type="EMBL" id="MEV4924030.1"/>
    </source>
</evidence>
<keyword evidence="2" id="KW-1185">Reference proteome</keyword>
<dbReference type="EMBL" id="JBFASG010000011">
    <property type="protein sequence ID" value="MEV4924030.1"/>
    <property type="molecule type" value="Genomic_DNA"/>
</dbReference>
<evidence type="ECO:0000313" key="2">
    <source>
        <dbReference type="Proteomes" id="UP001552479"/>
    </source>
</evidence>
<organism evidence="1 2">
    <name type="scientific">Streptomyces roseoverticillatus</name>
    <dbReference type="NCBI Taxonomy" id="66429"/>
    <lineage>
        <taxon>Bacteria</taxon>
        <taxon>Bacillati</taxon>
        <taxon>Actinomycetota</taxon>
        <taxon>Actinomycetes</taxon>
        <taxon>Kitasatosporales</taxon>
        <taxon>Streptomycetaceae</taxon>
        <taxon>Streptomyces</taxon>
    </lineage>
</organism>
<reference evidence="1 2" key="1">
    <citation type="submission" date="2024-06" db="EMBL/GenBank/DDBJ databases">
        <title>The Natural Products Discovery Center: Release of the First 8490 Sequenced Strains for Exploring Actinobacteria Biosynthetic Diversity.</title>
        <authorList>
            <person name="Kalkreuter E."/>
            <person name="Kautsar S.A."/>
            <person name="Yang D."/>
            <person name="Bader C.D."/>
            <person name="Teijaro C.N."/>
            <person name="Fluegel L."/>
            <person name="Davis C.M."/>
            <person name="Simpson J.R."/>
            <person name="Lauterbach L."/>
            <person name="Steele A.D."/>
            <person name="Gui C."/>
            <person name="Meng S."/>
            <person name="Li G."/>
            <person name="Viehrig K."/>
            <person name="Ye F."/>
            <person name="Su P."/>
            <person name="Kiefer A.F."/>
            <person name="Nichols A."/>
            <person name="Cepeda A.J."/>
            <person name="Yan W."/>
            <person name="Fan B."/>
            <person name="Jiang Y."/>
            <person name="Adhikari A."/>
            <person name="Zheng C.-J."/>
            <person name="Schuster L."/>
            <person name="Cowan T.M."/>
            <person name="Smanski M.J."/>
            <person name="Chevrette M.G."/>
            <person name="De Carvalho L.P.S."/>
            <person name="Shen B."/>
        </authorList>
    </citation>
    <scope>NUCLEOTIDE SEQUENCE [LARGE SCALE GENOMIC DNA]</scope>
    <source>
        <strain evidence="1 2">NPDC053791</strain>
    </source>
</reference>
<protein>
    <submittedName>
        <fullName evidence="1">Uncharacterized protein</fullName>
    </submittedName>
</protein>
<dbReference type="RefSeq" id="WP_366088146.1">
    <property type="nucleotide sequence ID" value="NZ_JBFASG010000011.1"/>
</dbReference>
<proteinExistence type="predicted"/>